<sequence length="208" mass="24146">MLRRFRYGVAGGVIALMVLSAGNVQAQRAATGPPDWPCVQRLIPELSWGTLWAGPSPEELERDWWDDEEAARVVRHAAARGTSDQEALERVRAFLEEVDSGNEERLTLLFAGLFQEVNRERTRTINAVRRYARGQVERLDAISELVDTLEELRSEDADPERIQRVEDELFWERRLFEQRQDSLQALCDKPYLLEERLSRLVREIQTRL</sequence>
<dbReference type="STRING" id="406100.SAMN04488052_106176"/>
<dbReference type="AlphaFoldDB" id="A0A1H8UFM9"/>
<feature type="chain" id="PRO_5011440291" description="Secreted protein" evidence="1">
    <location>
        <begin position="27"/>
        <end position="208"/>
    </location>
</feature>
<keyword evidence="1" id="KW-0732">Signal</keyword>
<dbReference type="RefSeq" id="WP_091644943.1">
    <property type="nucleotide sequence ID" value="NZ_FOEG01000006.1"/>
</dbReference>
<proteinExistence type="predicted"/>
<feature type="signal peptide" evidence="1">
    <location>
        <begin position="1"/>
        <end position="26"/>
    </location>
</feature>
<organism evidence="2 3">
    <name type="scientific">Aquisalimonas asiatica</name>
    <dbReference type="NCBI Taxonomy" id="406100"/>
    <lineage>
        <taxon>Bacteria</taxon>
        <taxon>Pseudomonadati</taxon>
        <taxon>Pseudomonadota</taxon>
        <taxon>Gammaproteobacteria</taxon>
        <taxon>Chromatiales</taxon>
        <taxon>Ectothiorhodospiraceae</taxon>
        <taxon>Aquisalimonas</taxon>
    </lineage>
</organism>
<evidence type="ECO:0008006" key="4">
    <source>
        <dbReference type="Google" id="ProtNLM"/>
    </source>
</evidence>
<dbReference type="EMBL" id="FOEG01000006">
    <property type="protein sequence ID" value="SEP02020.1"/>
    <property type="molecule type" value="Genomic_DNA"/>
</dbReference>
<reference evidence="2 3" key="1">
    <citation type="submission" date="2016-10" db="EMBL/GenBank/DDBJ databases">
        <authorList>
            <person name="de Groot N.N."/>
        </authorList>
    </citation>
    <scope>NUCLEOTIDE SEQUENCE [LARGE SCALE GENOMIC DNA]</scope>
    <source>
        <strain evidence="2 3">CGMCC 1.6291</strain>
    </source>
</reference>
<protein>
    <recommendedName>
        <fullName evidence="4">Secreted protein</fullName>
    </recommendedName>
</protein>
<dbReference type="Proteomes" id="UP000199657">
    <property type="component" value="Unassembled WGS sequence"/>
</dbReference>
<dbReference type="OrthoDB" id="6159094at2"/>
<evidence type="ECO:0000313" key="2">
    <source>
        <dbReference type="EMBL" id="SEP02020.1"/>
    </source>
</evidence>
<gene>
    <name evidence="2" type="ORF">SAMN04488052_106176</name>
</gene>
<evidence type="ECO:0000313" key="3">
    <source>
        <dbReference type="Proteomes" id="UP000199657"/>
    </source>
</evidence>
<evidence type="ECO:0000256" key="1">
    <source>
        <dbReference type="SAM" id="SignalP"/>
    </source>
</evidence>
<accession>A0A1H8UFM9</accession>
<name>A0A1H8UFM9_9GAMM</name>
<keyword evidence="3" id="KW-1185">Reference proteome</keyword>